<gene>
    <name evidence="3" type="ORF">CTI12_AA416350</name>
</gene>
<feature type="signal peptide" evidence="2">
    <location>
        <begin position="1"/>
        <end position="17"/>
    </location>
</feature>
<keyword evidence="2" id="KW-0732">Signal</keyword>
<reference evidence="3 4" key="1">
    <citation type="journal article" date="2018" name="Mol. Plant">
        <title>The genome of Artemisia annua provides insight into the evolution of Asteraceae family and artemisinin biosynthesis.</title>
        <authorList>
            <person name="Shen Q."/>
            <person name="Zhang L."/>
            <person name="Liao Z."/>
            <person name="Wang S."/>
            <person name="Yan T."/>
            <person name="Shi P."/>
            <person name="Liu M."/>
            <person name="Fu X."/>
            <person name="Pan Q."/>
            <person name="Wang Y."/>
            <person name="Lv Z."/>
            <person name="Lu X."/>
            <person name="Zhang F."/>
            <person name="Jiang W."/>
            <person name="Ma Y."/>
            <person name="Chen M."/>
            <person name="Hao X."/>
            <person name="Li L."/>
            <person name="Tang Y."/>
            <person name="Lv G."/>
            <person name="Zhou Y."/>
            <person name="Sun X."/>
            <person name="Brodelius P.E."/>
            <person name="Rose J.K.C."/>
            <person name="Tang K."/>
        </authorList>
    </citation>
    <scope>NUCLEOTIDE SEQUENCE [LARGE SCALE GENOMIC DNA]</scope>
    <source>
        <strain evidence="4">cv. Huhao1</strain>
        <tissue evidence="3">Leaf</tissue>
    </source>
</reference>
<dbReference type="PANTHER" id="PTHR37610:SF40">
    <property type="entry name" value="OS01G0909600 PROTEIN"/>
    <property type="match status" value="1"/>
</dbReference>
<sequence length="241" mass="27106">MVICWILNSMVVELSDAFLYADSAYELWKEISERYGQSNGPLIYQIERELSNVTQGNLSVAGYFNKMKKFWDELQNLNGIPVCTCGQMNACTCGILDKFLEMENFPDILQPSFEPNNTEHNPPEHIIPEPPTPPLASNDNEMPPNIPSPVSGVQNPPAHQVPLRRSQRNTSNPVWMKDFVIPKHTASTVSQSTKQPLYPIFTWKDFAHLPESQVAFIANVLAHLADVLSGLLYILQKSPPD</sequence>
<keyword evidence="4" id="KW-1185">Reference proteome</keyword>
<accession>A0A2U1M5W5</accession>
<evidence type="ECO:0000256" key="1">
    <source>
        <dbReference type="SAM" id="MobiDB-lite"/>
    </source>
</evidence>
<dbReference type="OrthoDB" id="1750575at2759"/>
<evidence type="ECO:0000313" key="4">
    <source>
        <dbReference type="Proteomes" id="UP000245207"/>
    </source>
</evidence>
<comment type="caution">
    <text evidence="3">The sequence shown here is derived from an EMBL/GenBank/DDBJ whole genome shotgun (WGS) entry which is preliminary data.</text>
</comment>
<feature type="chain" id="PRO_5015613143" evidence="2">
    <location>
        <begin position="18"/>
        <end position="241"/>
    </location>
</feature>
<feature type="region of interest" description="Disordered" evidence="1">
    <location>
        <begin position="110"/>
        <end position="168"/>
    </location>
</feature>
<organism evidence="3 4">
    <name type="scientific">Artemisia annua</name>
    <name type="common">Sweet wormwood</name>
    <dbReference type="NCBI Taxonomy" id="35608"/>
    <lineage>
        <taxon>Eukaryota</taxon>
        <taxon>Viridiplantae</taxon>
        <taxon>Streptophyta</taxon>
        <taxon>Embryophyta</taxon>
        <taxon>Tracheophyta</taxon>
        <taxon>Spermatophyta</taxon>
        <taxon>Magnoliopsida</taxon>
        <taxon>eudicotyledons</taxon>
        <taxon>Gunneridae</taxon>
        <taxon>Pentapetalae</taxon>
        <taxon>asterids</taxon>
        <taxon>campanulids</taxon>
        <taxon>Asterales</taxon>
        <taxon>Asteraceae</taxon>
        <taxon>Asteroideae</taxon>
        <taxon>Anthemideae</taxon>
        <taxon>Artemisiinae</taxon>
        <taxon>Artemisia</taxon>
    </lineage>
</organism>
<dbReference type="AlphaFoldDB" id="A0A2U1M5W5"/>
<protein>
    <submittedName>
        <fullName evidence="3">Uncharacterized protein</fullName>
    </submittedName>
</protein>
<dbReference type="EMBL" id="PKPP01006402">
    <property type="protein sequence ID" value="PWA56620.1"/>
    <property type="molecule type" value="Genomic_DNA"/>
</dbReference>
<proteinExistence type="predicted"/>
<evidence type="ECO:0000313" key="3">
    <source>
        <dbReference type="EMBL" id="PWA56620.1"/>
    </source>
</evidence>
<evidence type="ECO:0000256" key="2">
    <source>
        <dbReference type="SAM" id="SignalP"/>
    </source>
</evidence>
<dbReference type="PANTHER" id="PTHR37610">
    <property type="entry name" value="CCHC-TYPE DOMAIN-CONTAINING PROTEIN"/>
    <property type="match status" value="1"/>
</dbReference>
<name>A0A2U1M5W5_ARTAN</name>
<dbReference type="Proteomes" id="UP000245207">
    <property type="component" value="Unassembled WGS sequence"/>
</dbReference>